<dbReference type="InterPro" id="IPR011055">
    <property type="entry name" value="Dup_hybrid_motif"/>
</dbReference>
<dbReference type="InterPro" id="IPR050570">
    <property type="entry name" value="Cell_wall_metabolism_enzyme"/>
</dbReference>
<gene>
    <name evidence="4" type="primary">envC</name>
    <name evidence="4" type="ORF">DPBNPPHM_00022</name>
</gene>
<dbReference type="Gene3D" id="6.10.250.3150">
    <property type="match status" value="1"/>
</dbReference>
<dbReference type="OrthoDB" id="9784703at2"/>
<proteinExistence type="predicted"/>
<evidence type="ECO:0000256" key="1">
    <source>
        <dbReference type="SAM" id="Coils"/>
    </source>
</evidence>
<dbReference type="PROSITE" id="PS51257">
    <property type="entry name" value="PROKAR_LIPOPROTEIN"/>
    <property type="match status" value="1"/>
</dbReference>
<feature type="signal peptide" evidence="2">
    <location>
        <begin position="1"/>
        <end position="26"/>
    </location>
</feature>
<protein>
    <submittedName>
        <fullName evidence="4">Murein hydrolase activator EnvC</fullName>
    </submittedName>
</protein>
<dbReference type="CDD" id="cd12797">
    <property type="entry name" value="M23_peptidase"/>
    <property type="match status" value="1"/>
</dbReference>
<feature type="coiled-coil region" evidence="1">
    <location>
        <begin position="193"/>
        <end position="244"/>
    </location>
</feature>
<dbReference type="EMBL" id="CACSII010000001">
    <property type="protein sequence ID" value="CAA0078403.1"/>
    <property type="molecule type" value="Genomic_DNA"/>
</dbReference>
<dbReference type="Proteomes" id="UP000434580">
    <property type="component" value="Unassembled WGS sequence"/>
</dbReference>
<sequence length="382" mass="43171">MGKAATTRVLCALLLLISACSLPLLADKPPSKKDLEKLQSVISKTERQLDKQQSHSRKLEKQLRQTEISLGKLKSRAKRLQTTIRDQQKQLNGLLVRQKNLQLQSLAQQDEINNLITTSYRLGREKRIKVLLNQESPEKFSRSLIYADYLNKAHLGAIEAFRDTVAELETVKPVLQSKTKALLANKTELLNQQAALKNTLRSRESTLKQLNAEIDSDKGKLAGLRRERKELEELLKAVEKTVTSIQLPSDTVPFASTRGKLQRPVKGQLKNRYGKRRGSTQLRWEGVSFYANPGREIGSIHYGRVIFADWFRGKGLLMIIDHGDGYMSLYAHNQSLLREPGDWVSAGEAIATAGNTGGLDHTELYFEIRHQGKAVNPMKWLR</sequence>
<dbReference type="PANTHER" id="PTHR21666">
    <property type="entry name" value="PEPTIDASE-RELATED"/>
    <property type="match status" value="1"/>
</dbReference>
<dbReference type="Gene3D" id="2.70.70.10">
    <property type="entry name" value="Glucose Permease (Domain IIA)"/>
    <property type="match status" value="1"/>
</dbReference>
<evidence type="ECO:0000259" key="3">
    <source>
        <dbReference type="Pfam" id="PF01551"/>
    </source>
</evidence>
<keyword evidence="4" id="KW-0378">Hydrolase</keyword>
<feature type="domain" description="M23ase beta-sheet core" evidence="3">
    <location>
        <begin position="284"/>
        <end position="377"/>
    </location>
</feature>
<reference evidence="4 5" key="1">
    <citation type="submission" date="2019-11" db="EMBL/GenBank/DDBJ databases">
        <authorList>
            <person name="Holert J."/>
        </authorList>
    </citation>
    <scope>NUCLEOTIDE SEQUENCE [LARGE SCALE GENOMIC DNA]</scope>
    <source>
        <strain evidence="4">BC5_2</strain>
    </source>
</reference>
<dbReference type="SUPFAM" id="SSF51261">
    <property type="entry name" value="Duplicated hybrid motif"/>
    <property type="match status" value="1"/>
</dbReference>
<evidence type="ECO:0000313" key="5">
    <source>
        <dbReference type="Proteomes" id="UP000434580"/>
    </source>
</evidence>
<dbReference type="FunFam" id="2.70.70.10:FF:000003">
    <property type="entry name" value="Murein hydrolase activator EnvC"/>
    <property type="match status" value="1"/>
</dbReference>
<accession>A0A5S9N7Y1</accession>
<keyword evidence="2" id="KW-0732">Signal</keyword>
<dbReference type="PANTHER" id="PTHR21666:SF270">
    <property type="entry name" value="MUREIN HYDROLASE ACTIVATOR ENVC"/>
    <property type="match status" value="1"/>
</dbReference>
<organism evidence="4 5">
    <name type="scientific">BD1-7 clade bacterium</name>
    <dbReference type="NCBI Taxonomy" id="2029982"/>
    <lineage>
        <taxon>Bacteria</taxon>
        <taxon>Pseudomonadati</taxon>
        <taxon>Pseudomonadota</taxon>
        <taxon>Gammaproteobacteria</taxon>
        <taxon>Cellvibrionales</taxon>
        <taxon>Spongiibacteraceae</taxon>
        <taxon>BD1-7 clade</taxon>
    </lineage>
</organism>
<feature type="coiled-coil region" evidence="1">
    <location>
        <begin position="35"/>
        <end position="104"/>
    </location>
</feature>
<keyword evidence="1" id="KW-0175">Coiled coil</keyword>
<dbReference type="Pfam" id="PF01551">
    <property type="entry name" value="Peptidase_M23"/>
    <property type="match status" value="1"/>
</dbReference>
<dbReference type="GO" id="GO:0004222">
    <property type="term" value="F:metalloendopeptidase activity"/>
    <property type="evidence" value="ECO:0007669"/>
    <property type="project" value="TreeGrafter"/>
</dbReference>
<name>A0A5S9N7Y1_9GAMM</name>
<dbReference type="AlphaFoldDB" id="A0A5S9N7Y1"/>
<evidence type="ECO:0000256" key="2">
    <source>
        <dbReference type="SAM" id="SignalP"/>
    </source>
</evidence>
<dbReference type="InterPro" id="IPR016047">
    <property type="entry name" value="M23ase_b-sheet_dom"/>
</dbReference>
<evidence type="ECO:0000313" key="4">
    <source>
        <dbReference type="EMBL" id="CAA0078403.1"/>
    </source>
</evidence>
<feature type="chain" id="PRO_5030137926" evidence="2">
    <location>
        <begin position="27"/>
        <end position="382"/>
    </location>
</feature>